<evidence type="ECO:0000313" key="1">
    <source>
        <dbReference type="EMBL" id="CAB4028093.1"/>
    </source>
</evidence>
<keyword evidence="2" id="KW-1185">Reference proteome</keyword>
<organism evidence="1 2">
    <name type="scientific">Paramuricea clavata</name>
    <name type="common">Red gorgonian</name>
    <name type="synonym">Violescent sea-whip</name>
    <dbReference type="NCBI Taxonomy" id="317549"/>
    <lineage>
        <taxon>Eukaryota</taxon>
        <taxon>Metazoa</taxon>
        <taxon>Cnidaria</taxon>
        <taxon>Anthozoa</taxon>
        <taxon>Octocorallia</taxon>
        <taxon>Malacalcyonacea</taxon>
        <taxon>Plexauridae</taxon>
        <taxon>Paramuricea</taxon>
    </lineage>
</organism>
<dbReference type="EMBL" id="CACRXK020015241">
    <property type="protein sequence ID" value="CAB4028093.1"/>
    <property type="molecule type" value="Genomic_DNA"/>
</dbReference>
<accession>A0A7D9L8R4</accession>
<dbReference type="Proteomes" id="UP001152795">
    <property type="component" value="Unassembled WGS sequence"/>
</dbReference>
<dbReference type="AlphaFoldDB" id="A0A7D9L8R4"/>
<name>A0A7D9L8R4_PARCT</name>
<sequence length="633" mass="71530">MVSKGGLVEFNDFTSIVCPSGMFVSKSNLSYNDWINSSCSLDVTVLRLQCKACERGTYSLQRGRMEGLRIVNGFACLSCPHGAECLPTIKSKANHWGYLIDDSPPALNFTLCPDSYCLSGTQNPDGYNSCYGKREGWMCGRCAPGYSETLFSIDCKRSEDCNDNWFWLVFLALILIMASFLVFKPPIVTFAAKHVFWFENCVTKKTESVMDETESLASLRVEGNESTFLLSTEEIENEKLQAVGYLEIIFYFYQISNLLLTSTSIEQLLKAKVIIPVQGFFNFQERYLVHQICPFSGLTPETKQAFEVAPVFGTLGAIYFIYVLHYVLCKISRSATPNVGRYLGATMETMLLGYIKIANVSLSLIRCVPVGSKSRWFYNGTIVCYQWWQSVLIAFDVVVVIPFIFVLAWGAIKLHRGKVSARHFLLACVFPLPFLILWLLQSSGVCGIQRQHAQSTEYTEALKAVLLAPFREPEAEKSGALYWESIFIVRRFILVFLYCFITDSTLRLLCMAVVCVLALLHHAKMEPFRNNHANIAETISLLGLVILSNINLYKSFYANSKEDISNDWMPIFQVLDWIEIILLGFLPAVFTLVVLFTSISLITRLIFVVCTNAYTRIHVGQRRSHERAPLVGD</sequence>
<evidence type="ECO:0000313" key="2">
    <source>
        <dbReference type="Proteomes" id="UP001152795"/>
    </source>
</evidence>
<gene>
    <name evidence="1" type="ORF">PACLA_8A029807</name>
</gene>
<reference evidence="1" key="1">
    <citation type="submission" date="2020-04" db="EMBL/GenBank/DDBJ databases">
        <authorList>
            <person name="Alioto T."/>
            <person name="Alioto T."/>
            <person name="Gomez Garrido J."/>
        </authorList>
    </citation>
    <scope>NUCLEOTIDE SEQUENCE</scope>
    <source>
        <strain evidence="1">A484AB</strain>
    </source>
</reference>
<comment type="caution">
    <text evidence="1">The sequence shown here is derived from an EMBL/GenBank/DDBJ whole genome shotgun (WGS) entry which is preliminary data.</text>
</comment>
<dbReference type="PANTHER" id="PTHR11319">
    <property type="entry name" value="G PROTEIN-COUPLED RECEPTOR-RELATED"/>
    <property type="match status" value="1"/>
</dbReference>
<protein>
    <submittedName>
        <fullName evidence="1">Uncharacterized protein</fullName>
    </submittedName>
</protein>
<proteinExistence type="predicted"/>
<dbReference type="OrthoDB" id="5987961at2759"/>
<dbReference type="PANTHER" id="PTHR11319:SF35">
    <property type="entry name" value="OUTER MEMBRANE PROTEIN PMPC-RELATED"/>
    <property type="match status" value="1"/>
</dbReference>